<dbReference type="AlphaFoldDB" id="A0A1R2BXA0"/>
<name>A0A1R2BXA0_9CILI</name>
<comment type="caution">
    <text evidence="1">The sequence shown here is derived from an EMBL/GenBank/DDBJ whole genome shotgun (WGS) entry which is preliminary data.</text>
</comment>
<evidence type="ECO:0000313" key="1">
    <source>
        <dbReference type="EMBL" id="OMJ81225.1"/>
    </source>
</evidence>
<accession>A0A1R2BXA0</accession>
<gene>
    <name evidence="1" type="ORF">SteCoe_18342</name>
</gene>
<protein>
    <submittedName>
        <fullName evidence="1">Uncharacterized protein</fullName>
    </submittedName>
</protein>
<organism evidence="1 2">
    <name type="scientific">Stentor coeruleus</name>
    <dbReference type="NCBI Taxonomy" id="5963"/>
    <lineage>
        <taxon>Eukaryota</taxon>
        <taxon>Sar</taxon>
        <taxon>Alveolata</taxon>
        <taxon>Ciliophora</taxon>
        <taxon>Postciliodesmatophora</taxon>
        <taxon>Heterotrichea</taxon>
        <taxon>Heterotrichida</taxon>
        <taxon>Stentoridae</taxon>
        <taxon>Stentor</taxon>
    </lineage>
</organism>
<sequence length="290" mass="34418">MNNNDYSYDLQGELSQDDHEEYVDGYENTFILFSVYPDIKIESGNEQKTLNNDGMKTIYLNENEIHSLSNDFAINNGKTITNEIQVNFQKYYEIFCQEIDTRKKSRGRKKAEIGNLFDKFKSWDPKKMRVVKDKIIKREYFNANVLRTFCKAIRFAIDGIIPKGIKLAFNYHDITEKDIWRRFSDLISNNLLFFKDYSDTENLPSGQKSKQLSFNLKVLKDYFENHMIRAALNILIELFFKGTQIDKLQQRFRMSCCKNSKIKDHDFSCYIKWGLLQRFLKNDFFKASLD</sequence>
<keyword evidence="2" id="KW-1185">Reference proteome</keyword>
<proteinExistence type="predicted"/>
<dbReference type="Proteomes" id="UP000187209">
    <property type="component" value="Unassembled WGS sequence"/>
</dbReference>
<dbReference type="EMBL" id="MPUH01000388">
    <property type="protein sequence ID" value="OMJ81225.1"/>
    <property type="molecule type" value="Genomic_DNA"/>
</dbReference>
<reference evidence="1 2" key="1">
    <citation type="submission" date="2016-11" db="EMBL/GenBank/DDBJ databases">
        <title>The macronuclear genome of Stentor coeruleus: a giant cell with tiny introns.</title>
        <authorList>
            <person name="Slabodnick M."/>
            <person name="Ruby J.G."/>
            <person name="Reiff S.B."/>
            <person name="Swart E.C."/>
            <person name="Gosai S."/>
            <person name="Prabakaran S."/>
            <person name="Witkowska E."/>
            <person name="Larue G.E."/>
            <person name="Fisher S."/>
            <person name="Freeman R.M."/>
            <person name="Gunawardena J."/>
            <person name="Chu W."/>
            <person name="Stover N.A."/>
            <person name="Gregory B.D."/>
            <person name="Nowacki M."/>
            <person name="Derisi J."/>
            <person name="Roy S.W."/>
            <person name="Marshall W.F."/>
            <person name="Sood P."/>
        </authorList>
    </citation>
    <scope>NUCLEOTIDE SEQUENCE [LARGE SCALE GENOMIC DNA]</scope>
    <source>
        <strain evidence="1">WM001</strain>
    </source>
</reference>
<evidence type="ECO:0000313" key="2">
    <source>
        <dbReference type="Proteomes" id="UP000187209"/>
    </source>
</evidence>